<dbReference type="RefSeq" id="WP_016155538.1">
    <property type="nucleotide sequence ID" value="NZ_AP026382.1"/>
</dbReference>
<reference evidence="5 6" key="1">
    <citation type="submission" date="2017-03" db="EMBL/GenBank/DDBJ databases">
        <authorList>
            <person name="Afonso C.L."/>
            <person name="Miller P.J."/>
            <person name="Scott M.A."/>
            <person name="Spackman E."/>
            <person name="Goraichik I."/>
            <person name="Dimitrov K.M."/>
            <person name="Suarez D.L."/>
            <person name="Swayne D.E."/>
        </authorList>
    </citation>
    <scope>NUCLEOTIDE SEQUENCE [LARGE SCALE GENOMIC DNA]</scope>
    <source>
        <strain evidence="5 6">ATCC 51113</strain>
    </source>
</reference>
<evidence type="ECO:0000313" key="6">
    <source>
        <dbReference type="Proteomes" id="UP000192573"/>
    </source>
</evidence>
<evidence type="ECO:0000313" key="3">
    <source>
        <dbReference type="EMBL" id="BDN99072.1"/>
    </source>
</evidence>
<dbReference type="Gene3D" id="3.40.50.1360">
    <property type="match status" value="1"/>
</dbReference>
<protein>
    <submittedName>
        <fullName evidence="4">6-phosphogluconolactonase</fullName>
    </submittedName>
    <submittedName>
        <fullName evidence="3">Glucosamine-6-phosphate isomerase</fullName>
    </submittedName>
</protein>
<dbReference type="PANTHER" id="PTHR11280">
    <property type="entry name" value="GLUCOSAMINE-6-PHOSPHATE ISOMERASE"/>
    <property type="match status" value="1"/>
</dbReference>
<evidence type="ECO:0000256" key="1">
    <source>
        <dbReference type="ARBA" id="ARBA00022801"/>
    </source>
</evidence>
<dbReference type="InterPro" id="IPR006148">
    <property type="entry name" value="Glc/Gal-6P_isomerase"/>
</dbReference>
<dbReference type="InterPro" id="IPR004547">
    <property type="entry name" value="Glucosamine6P_isomerase"/>
</dbReference>
<dbReference type="GO" id="GO:0004342">
    <property type="term" value="F:glucosamine-6-phosphate deaminase activity"/>
    <property type="evidence" value="ECO:0007669"/>
    <property type="project" value="InterPro"/>
</dbReference>
<dbReference type="GO" id="GO:0005737">
    <property type="term" value="C:cytoplasm"/>
    <property type="evidence" value="ECO:0007669"/>
    <property type="project" value="TreeGrafter"/>
</dbReference>
<dbReference type="GO" id="GO:0006046">
    <property type="term" value="P:N-acetylglucosamine catabolic process"/>
    <property type="evidence" value="ECO:0007669"/>
    <property type="project" value="TreeGrafter"/>
</dbReference>
<dbReference type="PANTHER" id="PTHR11280:SF5">
    <property type="entry name" value="GLUCOSAMINE-6-PHOSPHATE ISOMERASE"/>
    <property type="match status" value="1"/>
</dbReference>
<sequence>MKCTTFDTNAALAEQVVSELSALKPHSRVLIPSGSTPHWIYEALAATPFAERLTFFALDEWVNVPSESDGSCLNMINQDFVHKCAYPVRLVHFNPFASTAQNIAHYQTALNGEEFDYVILGVGMNGHIGLNEPGVPFDEDYLQTQLDDVTINVASHKYFSGDVTLTEGITVGLNKIIKAGKVIVIINHDTKKDIYQEIVNGDAHHTQVPAIYIKQFPQVNYYVTKNLIG</sequence>
<dbReference type="GO" id="GO:0019262">
    <property type="term" value="P:N-acetylneuraminate catabolic process"/>
    <property type="evidence" value="ECO:0007669"/>
    <property type="project" value="TreeGrafter"/>
</dbReference>
<organism evidence="5 6">
    <name type="scientific">Citrobacter braakii</name>
    <dbReference type="NCBI Taxonomy" id="57706"/>
    <lineage>
        <taxon>Bacteria</taxon>
        <taxon>Pseudomonadati</taxon>
        <taxon>Pseudomonadota</taxon>
        <taxon>Gammaproteobacteria</taxon>
        <taxon>Enterobacterales</taxon>
        <taxon>Enterobacteriaceae</taxon>
        <taxon>Citrobacter</taxon>
        <taxon>Citrobacter freundii complex</taxon>
    </lineage>
</organism>
<dbReference type="GO" id="GO:0042802">
    <property type="term" value="F:identical protein binding"/>
    <property type="evidence" value="ECO:0007669"/>
    <property type="project" value="TreeGrafter"/>
</dbReference>
<dbReference type="InterPro" id="IPR037171">
    <property type="entry name" value="NagB/RpiA_transferase-like"/>
</dbReference>
<dbReference type="GO" id="GO:0005975">
    <property type="term" value="P:carbohydrate metabolic process"/>
    <property type="evidence" value="ECO:0007669"/>
    <property type="project" value="InterPro"/>
</dbReference>
<reference evidence="3" key="3">
    <citation type="submission" date="2022-07" db="EMBL/GenBank/DDBJ databases">
        <title>Complete genome sequence of carbapenem-resistant Citrobacter spp. in Japan.</title>
        <authorList>
            <person name="Maehana S."/>
            <person name="Suzuki M."/>
            <person name="Kitasato H."/>
        </authorList>
    </citation>
    <scope>NUCLEOTIDE SEQUENCE</scope>
    <source>
        <strain evidence="3">KAM621</strain>
    </source>
</reference>
<dbReference type="GO" id="GO:0006043">
    <property type="term" value="P:glucosamine catabolic process"/>
    <property type="evidence" value="ECO:0007669"/>
    <property type="project" value="TreeGrafter"/>
</dbReference>
<gene>
    <name evidence="5" type="ORF">BZK42_17875</name>
    <name evidence="4" type="ORF">ID160_15095</name>
    <name evidence="3" type="ORF">KAM621c_41770</name>
</gene>
<dbReference type="EMBL" id="AP026382">
    <property type="protein sequence ID" value="BDN99072.1"/>
    <property type="molecule type" value="Genomic_DNA"/>
</dbReference>
<reference evidence="4" key="2">
    <citation type="submission" date="2020-09" db="EMBL/GenBank/DDBJ databases">
        <title>Characterization of IncC plasmids in Enterobacterales of food-producing animals originating from China.</title>
        <authorList>
            <person name="Zhang Y."/>
            <person name="Lei C.-W."/>
        </authorList>
    </citation>
    <scope>NUCLEOTIDE SEQUENCE</scope>
    <source>
        <strain evidence="4">CC1</strain>
    </source>
</reference>
<dbReference type="EMBL" id="NAEW01000008">
    <property type="protein sequence ID" value="OQM40763.1"/>
    <property type="molecule type" value="Genomic_DNA"/>
</dbReference>
<dbReference type="GO" id="GO:0016853">
    <property type="term" value="F:isomerase activity"/>
    <property type="evidence" value="ECO:0007669"/>
    <property type="project" value="UniProtKB-KW"/>
</dbReference>
<accession>A0A1V8NWL8</accession>
<evidence type="ECO:0000259" key="2">
    <source>
        <dbReference type="Pfam" id="PF01182"/>
    </source>
</evidence>
<dbReference type="AlphaFoldDB" id="A0A1V8NWL8"/>
<dbReference type="Proteomes" id="UP001058317">
    <property type="component" value="Chromosome"/>
</dbReference>
<dbReference type="Proteomes" id="UP000605024">
    <property type="component" value="Unassembled WGS sequence"/>
</dbReference>
<dbReference type="SUPFAM" id="SSF100950">
    <property type="entry name" value="NagB/RpiA/CoA transferase-like"/>
    <property type="match status" value="1"/>
</dbReference>
<evidence type="ECO:0000313" key="5">
    <source>
        <dbReference type="EMBL" id="OQM40763.1"/>
    </source>
</evidence>
<keyword evidence="3" id="KW-0413">Isomerase</keyword>
<evidence type="ECO:0000313" key="4">
    <source>
        <dbReference type="EMBL" id="MBD3124003.1"/>
    </source>
</evidence>
<dbReference type="EMBL" id="JACXSK010000008">
    <property type="protein sequence ID" value="MBD3124003.1"/>
    <property type="molecule type" value="Genomic_DNA"/>
</dbReference>
<proteinExistence type="predicted"/>
<keyword evidence="1" id="KW-0378">Hydrolase</keyword>
<dbReference type="Proteomes" id="UP000192573">
    <property type="component" value="Unassembled WGS sequence"/>
</dbReference>
<name>A0A1V8NWL8_CITBR</name>
<dbReference type="Pfam" id="PF01182">
    <property type="entry name" value="Glucosamine_iso"/>
    <property type="match status" value="1"/>
</dbReference>
<feature type="domain" description="Glucosamine/galactosamine-6-phosphate isomerase" evidence="2">
    <location>
        <begin position="10"/>
        <end position="214"/>
    </location>
</feature>